<evidence type="ECO:0000256" key="5">
    <source>
        <dbReference type="ARBA" id="ARBA00023157"/>
    </source>
</evidence>
<keyword evidence="8" id="KW-1133">Transmembrane helix</keyword>
<accession>A0AAE1ZC37</accession>
<keyword evidence="3 9" id="KW-0732">Signal</keyword>
<keyword evidence="12" id="KW-1185">Reference proteome</keyword>
<dbReference type="PANTHER" id="PTHR45930:SF4">
    <property type="entry name" value="ADHESION G PROTEIN-COUPLED RECEPTOR A3"/>
    <property type="match status" value="1"/>
</dbReference>
<comment type="similarity">
    <text evidence="1">Belongs to the G-protein coupled receptor 2 family. Adhesion G-protein coupled receptor (ADGR) subfamily.</text>
</comment>
<feature type="chain" id="PRO_5042199879" description="Ig-like domain-containing protein" evidence="9">
    <location>
        <begin position="22"/>
        <end position="775"/>
    </location>
</feature>
<keyword evidence="5" id="KW-1015">Disulfide bond</keyword>
<dbReference type="PANTHER" id="PTHR45930">
    <property type="entry name" value="G-PROTEIN COUPLED RECEPTOR 124-LIKE PROTEIN"/>
    <property type="match status" value="1"/>
</dbReference>
<evidence type="ECO:0000313" key="12">
    <source>
        <dbReference type="Proteomes" id="UP001292079"/>
    </source>
</evidence>
<keyword evidence="8" id="KW-0812">Transmembrane</keyword>
<dbReference type="InterPro" id="IPR003599">
    <property type="entry name" value="Ig_sub"/>
</dbReference>
<dbReference type="InterPro" id="IPR032675">
    <property type="entry name" value="LRR_dom_sf"/>
</dbReference>
<dbReference type="EMBL" id="JALJAT010000004">
    <property type="protein sequence ID" value="KAK4470512.1"/>
    <property type="molecule type" value="Genomic_DNA"/>
</dbReference>
<protein>
    <recommendedName>
        <fullName evidence="10">Ig-like domain-containing protein</fullName>
    </recommendedName>
</protein>
<dbReference type="InterPro" id="IPR036179">
    <property type="entry name" value="Ig-like_dom_sf"/>
</dbReference>
<dbReference type="PROSITE" id="PS50835">
    <property type="entry name" value="IG_LIKE"/>
    <property type="match status" value="1"/>
</dbReference>
<evidence type="ECO:0000313" key="11">
    <source>
        <dbReference type="EMBL" id="KAK4470512.1"/>
    </source>
</evidence>
<dbReference type="GO" id="GO:0005886">
    <property type="term" value="C:plasma membrane"/>
    <property type="evidence" value="ECO:0007669"/>
    <property type="project" value="TreeGrafter"/>
</dbReference>
<dbReference type="SMART" id="SM00408">
    <property type="entry name" value="IGc2"/>
    <property type="match status" value="1"/>
</dbReference>
<keyword evidence="4" id="KW-0677">Repeat</keyword>
<feature type="domain" description="Ig-like" evidence="10">
    <location>
        <begin position="284"/>
        <end position="392"/>
    </location>
</feature>
<dbReference type="SUPFAM" id="SSF48726">
    <property type="entry name" value="Immunoglobulin"/>
    <property type="match status" value="1"/>
</dbReference>
<dbReference type="Gene3D" id="3.80.10.10">
    <property type="entry name" value="Ribonuclease Inhibitor"/>
    <property type="match status" value="2"/>
</dbReference>
<gene>
    <name evidence="11" type="ORF">MN116_006059</name>
</gene>
<keyword evidence="8" id="KW-0472">Membrane</keyword>
<dbReference type="InterPro" id="IPR000483">
    <property type="entry name" value="Cys-rich_flank_reg_C"/>
</dbReference>
<evidence type="ECO:0000256" key="3">
    <source>
        <dbReference type="ARBA" id="ARBA00022729"/>
    </source>
</evidence>
<dbReference type="InterPro" id="IPR013783">
    <property type="entry name" value="Ig-like_fold"/>
</dbReference>
<dbReference type="InterPro" id="IPR051963">
    <property type="entry name" value="Adhesion_GPCR_A"/>
</dbReference>
<dbReference type="Gene3D" id="2.60.40.10">
    <property type="entry name" value="Immunoglobulins"/>
    <property type="match status" value="1"/>
</dbReference>
<dbReference type="GO" id="GO:0007166">
    <property type="term" value="P:cell surface receptor signaling pathway"/>
    <property type="evidence" value="ECO:0007669"/>
    <property type="project" value="TreeGrafter"/>
</dbReference>
<dbReference type="InterPro" id="IPR003591">
    <property type="entry name" value="Leu-rich_rpt_typical-subtyp"/>
</dbReference>
<dbReference type="InterPro" id="IPR013098">
    <property type="entry name" value="Ig_I-set"/>
</dbReference>
<dbReference type="SMART" id="SM00409">
    <property type="entry name" value="IG"/>
    <property type="match status" value="1"/>
</dbReference>
<dbReference type="Proteomes" id="UP001292079">
    <property type="component" value="Unassembled WGS sequence"/>
</dbReference>
<sequence length="775" mass="89393">MFYQCIHIIFIPLLIFIIFDDKHIHCNSCILQSDIELFHCSHKGLTTLPGFIHENTIELDLSYNLIEILHEDTFTRLYNIRKLILANNKIYKITERAFIPIAKTLIWLDLRFNQLTSNYYNPFPVTAFSQLIHVSYLDLSGNALSLLPAKFLYAMGSSLNRLEMSLLPNKIYTEPDTFNGLSRLHHLNLAHNTFVNLMEDALHGLRPEHFSYLNLDGVKWICDCQILWFRRWLNRLPKKALYINSKPGGVCDSPPQYQNIALMYLNLTSLQCEPELMHTIPSVPNITNNNNIKMNHTDSVTTPIHVYGIHGENLTLVCSFISEPKMQIQWFYNGVLIQPHWSRFIQTVSPGVKFTTTLYFKQLDKTTDEGYYKCQASNHKGYASATFYVHVQKSIVKDEPLQLLNKNSIVKLDSNSLFNSINVIIFIVLFNIIFIIIGLFIMKCVYQRRVSFKNHKIINSNNELTVNIEPHNVTYEKSITSTTNMNNDNSQSVTQLTKNSLGNNINIINSNNNKCTDYIPMSKLHNETVVNAQMNDTIHEMDDKLPNRQKYNTTELLKDNHKSILQTKLLNYSMKYETPSPQSSSDMGYLTSNASQNCEDSIDYTLNNNDCITLINQSKPKTYYTLNVKSTNHSPELIYTLNNKNENHCLTKQNYSLSNNSLSLKQIFNSSNPYSLYQHSNKYQYVSQSSNIKSDKSFNLNSCPIHGLINKHENLNNSIENSTNTDCPIHGNAWKRINKCDKFKQNSNKYSSYKLNNLKHNSLLDSLNMNSFNEI</sequence>
<reference evidence="11" key="1">
    <citation type="submission" date="2022-04" db="EMBL/GenBank/DDBJ databases">
        <authorList>
            <person name="Xu L."/>
            <person name="Lv Z."/>
        </authorList>
    </citation>
    <scope>NUCLEOTIDE SEQUENCE</scope>
    <source>
        <strain evidence="11">LV_2022a</strain>
    </source>
</reference>
<dbReference type="AlphaFoldDB" id="A0AAE1ZC37"/>
<evidence type="ECO:0000256" key="9">
    <source>
        <dbReference type="SAM" id="SignalP"/>
    </source>
</evidence>
<dbReference type="InterPro" id="IPR003598">
    <property type="entry name" value="Ig_sub2"/>
</dbReference>
<keyword evidence="6" id="KW-0675">Receptor</keyword>
<evidence type="ECO:0000256" key="4">
    <source>
        <dbReference type="ARBA" id="ARBA00022737"/>
    </source>
</evidence>
<dbReference type="InterPro" id="IPR007110">
    <property type="entry name" value="Ig-like_dom"/>
</dbReference>
<evidence type="ECO:0000256" key="8">
    <source>
        <dbReference type="SAM" id="Phobius"/>
    </source>
</evidence>
<evidence type="ECO:0000256" key="1">
    <source>
        <dbReference type="ARBA" id="ARBA00007343"/>
    </source>
</evidence>
<evidence type="ECO:0000256" key="6">
    <source>
        <dbReference type="ARBA" id="ARBA00023170"/>
    </source>
</evidence>
<proteinExistence type="inferred from homology"/>
<organism evidence="11 12">
    <name type="scientific">Schistosoma mekongi</name>
    <name type="common">Parasitic worm</name>
    <dbReference type="NCBI Taxonomy" id="38744"/>
    <lineage>
        <taxon>Eukaryota</taxon>
        <taxon>Metazoa</taxon>
        <taxon>Spiralia</taxon>
        <taxon>Lophotrochozoa</taxon>
        <taxon>Platyhelminthes</taxon>
        <taxon>Trematoda</taxon>
        <taxon>Digenea</taxon>
        <taxon>Strigeidida</taxon>
        <taxon>Schistosomatoidea</taxon>
        <taxon>Schistosomatidae</taxon>
        <taxon>Schistosoma</taxon>
    </lineage>
</organism>
<evidence type="ECO:0000256" key="2">
    <source>
        <dbReference type="ARBA" id="ARBA00022614"/>
    </source>
</evidence>
<dbReference type="InterPro" id="IPR001611">
    <property type="entry name" value="Leu-rich_rpt"/>
</dbReference>
<reference evidence="11" key="2">
    <citation type="journal article" date="2023" name="Infect Dis Poverty">
        <title>Chromosome-scale genome of the human blood fluke Schistosoma mekongi and its implications for public health.</title>
        <authorList>
            <person name="Zhou M."/>
            <person name="Xu L."/>
            <person name="Xu D."/>
            <person name="Chen W."/>
            <person name="Khan J."/>
            <person name="Hu Y."/>
            <person name="Huang H."/>
            <person name="Wei H."/>
            <person name="Zhang Y."/>
            <person name="Chusongsang P."/>
            <person name="Tanasarnprasert K."/>
            <person name="Hu X."/>
            <person name="Limpanont Y."/>
            <person name="Lv Z."/>
        </authorList>
    </citation>
    <scope>NUCLEOTIDE SEQUENCE</scope>
    <source>
        <strain evidence="11">LV_2022a</strain>
    </source>
</reference>
<dbReference type="SMART" id="SM00369">
    <property type="entry name" value="LRR_TYP"/>
    <property type="match status" value="4"/>
</dbReference>
<dbReference type="SUPFAM" id="SSF52058">
    <property type="entry name" value="L domain-like"/>
    <property type="match status" value="1"/>
</dbReference>
<evidence type="ECO:0000259" key="10">
    <source>
        <dbReference type="PROSITE" id="PS50835"/>
    </source>
</evidence>
<dbReference type="Pfam" id="PF07679">
    <property type="entry name" value="I-set"/>
    <property type="match status" value="1"/>
</dbReference>
<dbReference type="SMART" id="SM00082">
    <property type="entry name" value="LRRCT"/>
    <property type="match status" value="1"/>
</dbReference>
<name>A0AAE1ZC37_SCHME</name>
<feature type="transmembrane region" description="Helical" evidence="8">
    <location>
        <begin position="423"/>
        <end position="446"/>
    </location>
</feature>
<evidence type="ECO:0000256" key="7">
    <source>
        <dbReference type="ARBA" id="ARBA00023180"/>
    </source>
</evidence>
<feature type="signal peptide" evidence="9">
    <location>
        <begin position="1"/>
        <end position="21"/>
    </location>
</feature>
<keyword evidence="2" id="KW-0433">Leucine-rich repeat</keyword>
<keyword evidence="7" id="KW-0325">Glycoprotein</keyword>
<comment type="caution">
    <text evidence="11">The sequence shown here is derived from an EMBL/GenBank/DDBJ whole genome shotgun (WGS) entry which is preliminary data.</text>
</comment>
<dbReference type="Pfam" id="PF13855">
    <property type="entry name" value="LRR_8"/>
    <property type="match status" value="1"/>
</dbReference>